<feature type="domain" description="TTF-type" evidence="2">
    <location>
        <begin position="133"/>
        <end position="239"/>
    </location>
</feature>
<evidence type="ECO:0000313" key="4">
    <source>
        <dbReference type="Proteomes" id="UP000015105"/>
    </source>
</evidence>
<dbReference type="PANTHER" id="PTHR45749:SF36">
    <property type="entry name" value="ZINC FINGER MYM-TYPE PROTEIN 1-LIKE"/>
    <property type="match status" value="1"/>
</dbReference>
<reference evidence="4" key="2">
    <citation type="journal article" date="2017" name="Nat. Plants">
        <title>The Aegilops tauschii genome reveals multiple impacts of transposons.</title>
        <authorList>
            <person name="Zhao G."/>
            <person name="Zou C."/>
            <person name="Li K."/>
            <person name="Wang K."/>
            <person name="Li T."/>
            <person name="Gao L."/>
            <person name="Zhang X."/>
            <person name="Wang H."/>
            <person name="Yang Z."/>
            <person name="Liu X."/>
            <person name="Jiang W."/>
            <person name="Mao L."/>
            <person name="Kong X."/>
            <person name="Jiao Y."/>
            <person name="Jia J."/>
        </authorList>
    </citation>
    <scope>NUCLEOTIDE SEQUENCE [LARGE SCALE GENOMIC DNA]</scope>
    <source>
        <strain evidence="4">cv. AL8/78</strain>
    </source>
</reference>
<reference evidence="3" key="4">
    <citation type="submission" date="2019-03" db="UniProtKB">
        <authorList>
            <consortium name="EnsemblPlants"/>
        </authorList>
    </citation>
    <scope>IDENTIFICATION</scope>
</reference>
<keyword evidence="4" id="KW-1185">Reference proteome</keyword>
<proteinExistence type="predicted"/>
<dbReference type="Pfam" id="PF14291">
    <property type="entry name" value="DUF4371"/>
    <property type="match status" value="1"/>
</dbReference>
<evidence type="ECO:0000256" key="1">
    <source>
        <dbReference type="SAM" id="MobiDB-lite"/>
    </source>
</evidence>
<name>A0A453QP71_AEGTS</name>
<dbReference type="Proteomes" id="UP000015105">
    <property type="component" value="Chromosome 7D"/>
</dbReference>
<sequence>ELKMKRNGDIKSFFRNYEAKTRKVAAEEQPEPDIDPPPVHSDAEIGIDIDPPPVYSDAEIDIDIDDEAPRQPSPQHPHGRSYNIQRLPPDPGERIPISDYDVNDQDEVRRRYIAKNAVQPYAHNFEVKKMYGKNRHFNFVWFENYKWLEYSVKYEAAFCFVCYLFKGKSNGGPKGDAFVKGGWKNWYKPDALDKHEGGINSIHNKAQEKYNLFVAPQPSIDNIMVRVDKEDLRMYKARLTYSLRCLRFLLNQGLAFRGHDECEESSNRGNFVELLKWLSENDEEVNKLVLNNAPGNCILTSPNIQNQIIECCAVQTTKRIIEDIGDDHYAILADESSDASHKEQLALCIRFVDKSGRGCERFLGVVHVANTTSLSLKDAIQTLLKDHHLTPSQMRGQGYDGASNMKGEINGLKTLIMNESPSAYYIHCFAHQLQLVLIAVAKKNEPCLWFFDHVSYLLNIVGVSCKRHDMLRDVRAQKVLEALEMGEIESGSGLNQEMGLARPGDTRWGSHFKTNMHIVSMYSTILEVLDAIGKDPSQKREWTRIRGVAQAIESFDFVFNLHLMLVILGYTN</sequence>
<dbReference type="InterPro" id="IPR006580">
    <property type="entry name" value="Znf_TTF"/>
</dbReference>
<evidence type="ECO:0000259" key="2">
    <source>
        <dbReference type="SMART" id="SM00597"/>
    </source>
</evidence>
<accession>A0A453QP71</accession>
<dbReference type="STRING" id="200361.A0A453QP71"/>
<reference evidence="3" key="3">
    <citation type="journal article" date="2017" name="Nature">
        <title>Genome sequence of the progenitor of the wheat D genome Aegilops tauschii.</title>
        <authorList>
            <person name="Luo M.C."/>
            <person name="Gu Y.Q."/>
            <person name="Puiu D."/>
            <person name="Wang H."/>
            <person name="Twardziok S.O."/>
            <person name="Deal K.R."/>
            <person name="Huo N."/>
            <person name="Zhu T."/>
            <person name="Wang L."/>
            <person name="Wang Y."/>
            <person name="McGuire P.E."/>
            <person name="Liu S."/>
            <person name="Long H."/>
            <person name="Ramasamy R.K."/>
            <person name="Rodriguez J.C."/>
            <person name="Van S.L."/>
            <person name="Yuan L."/>
            <person name="Wang Z."/>
            <person name="Xia Z."/>
            <person name="Xiao L."/>
            <person name="Anderson O.D."/>
            <person name="Ouyang S."/>
            <person name="Liang Y."/>
            <person name="Zimin A.V."/>
            <person name="Pertea G."/>
            <person name="Qi P."/>
            <person name="Bennetzen J.L."/>
            <person name="Dai X."/>
            <person name="Dawson M.W."/>
            <person name="Muller H.G."/>
            <person name="Kugler K."/>
            <person name="Rivarola-Duarte L."/>
            <person name="Spannagl M."/>
            <person name="Mayer K.F.X."/>
            <person name="Lu F.H."/>
            <person name="Bevan M.W."/>
            <person name="Leroy P."/>
            <person name="Li P."/>
            <person name="You F.M."/>
            <person name="Sun Q."/>
            <person name="Liu Z."/>
            <person name="Lyons E."/>
            <person name="Wicker T."/>
            <person name="Salzberg S.L."/>
            <person name="Devos K.M."/>
            <person name="Dvorak J."/>
        </authorList>
    </citation>
    <scope>NUCLEOTIDE SEQUENCE [LARGE SCALE GENOMIC DNA]</scope>
    <source>
        <strain evidence="3">cv. AL8/78</strain>
    </source>
</reference>
<feature type="compositionally biased region" description="Basic and acidic residues" evidence="1">
    <location>
        <begin position="17"/>
        <end position="26"/>
    </location>
</feature>
<protein>
    <recommendedName>
        <fullName evidence="2">TTF-type domain-containing protein</fullName>
    </recommendedName>
</protein>
<evidence type="ECO:0000313" key="3">
    <source>
        <dbReference type="EnsemblPlants" id="AET7Gv20262300.9"/>
    </source>
</evidence>
<organism evidence="3 4">
    <name type="scientific">Aegilops tauschii subsp. strangulata</name>
    <name type="common">Goatgrass</name>
    <dbReference type="NCBI Taxonomy" id="200361"/>
    <lineage>
        <taxon>Eukaryota</taxon>
        <taxon>Viridiplantae</taxon>
        <taxon>Streptophyta</taxon>
        <taxon>Embryophyta</taxon>
        <taxon>Tracheophyta</taxon>
        <taxon>Spermatophyta</taxon>
        <taxon>Magnoliopsida</taxon>
        <taxon>Liliopsida</taxon>
        <taxon>Poales</taxon>
        <taxon>Poaceae</taxon>
        <taxon>BOP clade</taxon>
        <taxon>Pooideae</taxon>
        <taxon>Triticodae</taxon>
        <taxon>Triticeae</taxon>
        <taxon>Triticinae</taxon>
        <taxon>Aegilops</taxon>
    </lineage>
</organism>
<dbReference type="AlphaFoldDB" id="A0A453QP71"/>
<dbReference type="PANTHER" id="PTHR45749">
    <property type="match status" value="1"/>
</dbReference>
<reference evidence="3" key="5">
    <citation type="journal article" date="2021" name="G3 (Bethesda)">
        <title>Aegilops tauschii genome assembly Aet v5.0 features greater sequence contiguity and improved annotation.</title>
        <authorList>
            <person name="Wang L."/>
            <person name="Zhu T."/>
            <person name="Rodriguez J.C."/>
            <person name="Deal K.R."/>
            <person name="Dubcovsky J."/>
            <person name="McGuire P.E."/>
            <person name="Lux T."/>
            <person name="Spannagl M."/>
            <person name="Mayer K.F.X."/>
            <person name="Baldrich P."/>
            <person name="Meyers B.C."/>
            <person name="Huo N."/>
            <person name="Gu Y.Q."/>
            <person name="Zhou H."/>
            <person name="Devos K.M."/>
            <person name="Bennetzen J.L."/>
            <person name="Unver T."/>
            <person name="Budak H."/>
            <person name="Gulick P.J."/>
            <person name="Galiba G."/>
            <person name="Kalapos B."/>
            <person name="Nelson D.R."/>
            <person name="Li P."/>
            <person name="You F.M."/>
            <person name="Luo M.C."/>
            <person name="Dvorak J."/>
        </authorList>
    </citation>
    <scope>NUCLEOTIDE SEQUENCE [LARGE SCALE GENOMIC DNA]</scope>
    <source>
        <strain evidence="3">cv. AL8/78</strain>
    </source>
</reference>
<dbReference type="Gramene" id="AET7Gv20262300.9">
    <property type="protein sequence ID" value="AET7Gv20262300.9"/>
    <property type="gene ID" value="AET7Gv20262300"/>
</dbReference>
<dbReference type="InterPro" id="IPR025398">
    <property type="entry name" value="DUF4371"/>
</dbReference>
<dbReference type="SUPFAM" id="SSF53098">
    <property type="entry name" value="Ribonuclease H-like"/>
    <property type="match status" value="1"/>
</dbReference>
<feature type="region of interest" description="Disordered" evidence="1">
    <location>
        <begin position="16"/>
        <end position="99"/>
    </location>
</feature>
<dbReference type="InterPro" id="IPR012337">
    <property type="entry name" value="RNaseH-like_sf"/>
</dbReference>
<dbReference type="EnsemblPlants" id="AET7Gv20262300.9">
    <property type="protein sequence ID" value="AET7Gv20262300.9"/>
    <property type="gene ID" value="AET7Gv20262300"/>
</dbReference>
<reference evidence="4" key="1">
    <citation type="journal article" date="2014" name="Science">
        <title>Ancient hybridizations among the ancestral genomes of bread wheat.</title>
        <authorList>
            <consortium name="International Wheat Genome Sequencing Consortium,"/>
            <person name="Marcussen T."/>
            <person name="Sandve S.R."/>
            <person name="Heier L."/>
            <person name="Spannagl M."/>
            <person name="Pfeifer M."/>
            <person name="Jakobsen K.S."/>
            <person name="Wulff B.B."/>
            <person name="Steuernagel B."/>
            <person name="Mayer K.F."/>
            <person name="Olsen O.A."/>
        </authorList>
    </citation>
    <scope>NUCLEOTIDE SEQUENCE [LARGE SCALE GENOMIC DNA]</scope>
    <source>
        <strain evidence="4">cv. AL8/78</strain>
    </source>
</reference>
<dbReference type="SMART" id="SM00597">
    <property type="entry name" value="ZnF_TTF"/>
    <property type="match status" value="1"/>
</dbReference>